<dbReference type="SUPFAM" id="SSF47823">
    <property type="entry name" value="lambda integrase-like, N-terminal domain"/>
    <property type="match status" value="1"/>
</dbReference>
<protein>
    <submittedName>
        <fullName evidence="4">HET-E1 protein</fullName>
    </submittedName>
</protein>
<evidence type="ECO:0000313" key="4">
    <source>
        <dbReference type="EMBL" id="CAE7567385.1"/>
    </source>
</evidence>
<feature type="compositionally biased region" description="Acidic residues" evidence="3">
    <location>
        <begin position="769"/>
        <end position="781"/>
    </location>
</feature>
<dbReference type="GO" id="GO:0003677">
    <property type="term" value="F:DNA binding"/>
    <property type="evidence" value="ECO:0007669"/>
    <property type="project" value="UniProtKB-KW"/>
</dbReference>
<dbReference type="Proteomes" id="UP000604046">
    <property type="component" value="Unassembled WGS sequence"/>
</dbReference>
<dbReference type="Gene3D" id="1.10.150.130">
    <property type="match status" value="1"/>
</dbReference>
<sequence length="796" mass="89368">MPVPDAAGSFSSGSLGHTDPFSGVESQFAHVEHSLLVQSQEVQDLVLHVARLTARVDALEAQQALLLSRLADTEQDVELASTRLAVLNHFLHSLAEFFGLCLGDSEMAASSSSQSTGGGQDAASSWSDLPKKVRFAFSAAGDPPPDHVLASLFSTADDLNLLIETWGFTMGSPEWLLVHDILSKYQQDANAGAARAWKRRALAGVAFHGTLEKPCSEKLPSLAPTKEWLLEKSGAKRRLLRWPNRRSKKLALATTDLTRAKAEADELTRWRMRLVKVLKDCRMPVCNQALFAADPDRVLQSTAGCVRASTLRSRITEWCKFSLWCLALHDEHFPAHMGVLVDYIEELRDEPCSRTRLRSVLSAVAFIEKAGGIDKADHFSNHHLVLNLVNVRTAELEVDAPAVRRAVPCPLLLVIAWELAVCDEEFPKYMRAFAWTRLFKFWSSSRSGDLEGASFDDMIMTAEGLRGFFDRTKTSGAGKKNRFLPFFIAADAWLARKNWLAVGFAIWKGPEFGFERDYMIPRPTRHFNACKAVMASYSDVCSLAKRLLRLLRKPVLRSDDWVSSEEFLISSDSLLRVFSEHSERASMATLATWAGVDRERKEYLGRWKIVESSDVYVRSAWFVVTTLQRFLVRSCTSMKELLSLGIGEIQERLKSFGLEDALALAGAEQLQMPREWALWRGRAFLGQQPIDLQRLSTPEVLQERGPERESRFFISVLGKRKLRRLHRSGACCTRPERVACCEFYDVLEGVPYDVECKHCFRPERREQEALQEEESDADEDSSSSSSSEKESSSEGS</sequence>
<dbReference type="OrthoDB" id="415846at2759"/>
<gene>
    <name evidence="4" type="primary">HET-E1</name>
    <name evidence="4" type="ORF">SNAT2548_LOCUS32187</name>
</gene>
<dbReference type="AlphaFoldDB" id="A0A812UJJ0"/>
<feature type="compositionally biased region" description="Basic and acidic residues" evidence="3">
    <location>
        <begin position="787"/>
        <end position="796"/>
    </location>
</feature>
<keyword evidence="5" id="KW-1185">Reference proteome</keyword>
<proteinExistence type="predicted"/>
<evidence type="ECO:0000256" key="3">
    <source>
        <dbReference type="SAM" id="MobiDB-lite"/>
    </source>
</evidence>
<dbReference type="InterPro" id="IPR010998">
    <property type="entry name" value="Integrase_recombinase_N"/>
</dbReference>
<accession>A0A812UJJ0</accession>
<reference evidence="4" key="1">
    <citation type="submission" date="2021-02" db="EMBL/GenBank/DDBJ databases">
        <authorList>
            <person name="Dougan E. K."/>
            <person name="Rhodes N."/>
            <person name="Thang M."/>
            <person name="Chan C."/>
        </authorList>
    </citation>
    <scope>NUCLEOTIDE SEQUENCE</scope>
</reference>
<keyword evidence="1" id="KW-0238">DNA-binding</keyword>
<evidence type="ECO:0000256" key="2">
    <source>
        <dbReference type="SAM" id="Coils"/>
    </source>
</evidence>
<evidence type="ECO:0000313" key="5">
    <source>
        <dbReference type="Proteomes" id="UP000604046"/>
    </source>
</evidence>
<dbReference type="EMBL" id="CAJNDS010002699">
    <property type="protein sequence ID" value="CAE7567385.1"/>
    <property type="molecule type" value="Genomic_DNA"/>
</dbReference>
<name>A0A812UJJ0_9DINO</name>
<keyword evidence="2" id="KW-0175">Coiled coil</keyword>
<organism evidence="4 5">
    <name type="scientific">Symbiodinium natans</name>
    <dbReference type="NCBI Taxonomy" id="878477"/>
    <lineage>
        <taxon>Eukaryota</taxon>
        <taxon>Sar</taxon>
        <taxon>Alveolata</taxon>
        <taxon>Dinophyceae</taxon>
        <taxon>Suessiales</taxon>
        <taxon>Symbiodiniaceae</taxon>
        <taxon>Symbiodinium</taxon>
    </lineage>
</organism>
<comment type="caution">
    <text evidence="4">The sequence shown here is derived from an EMBL/GenBank/DDBJ whole genome shotgun (WGS) entry which is preliminary data.</text>
</comment>
<feature type="region of interest" description="Disordered" evidence="3">
    <location>
        <begin position="767"/>
        <end position="796"/>
    </location>
</feature>
<evidence type="ECO:0000256" key="1">
    <source>
        <dbReference type="ARBA" id="ARBA00023125"/>
    </source>
</evidence>
<feature type="coiled-coil region" evidence="2">
    <location>
        <begin position="42"/>
        <end position="76"/>
    </location>
</feature>